<gene>
    <name evidence="1" type="ORF">NP233_g9308</name>
</gene>
<evidence type="ECO:0000313" key="2">
    <source>
        <dbReference type="Proteomes" id="UP001213000"/>
    </source>
</evidence>
<comment type="caution">
    <text evidence="1">The sequence shown here is derived from an EMBL/GenBank/DDBJ whole genome shotgun (WGS) entry which is preliminary data.</text>
</comment>
<organism evidence="1 2">
    <name type="scientific">Leucocoprinus birnbaumii</name>
    <dbReference type="NCBI Taxonomy" id="56174"/>
    <lineage>
        <taxon>Eukaryota</taxon>
        <taxon>Fungi</taxon>
        <taxon>Dikarya</taxon>
        <taxon>Basidiomycota</taxon>
        <taxon>Agaricomycotina</taxon>
        <taxon>Agaricomycetes</taxon>
        <taxon>Agaricomycetidae</taxon>
        <taxon>Agaricales</taxon>
        <taxon>Agaricineae</taxon>
        <taxon>Agaricaceae</taxon>
        <taxon>Leucocoprinus</taxon>
    </lineage>
</organism>
<dbReference type="AlphaFoldDB" id="A0AAD5YNB1"/>
<sequence>MDITDRRNASTDGPVDPDLPIDAVLTMFESMRMEELIKLRSVNHEFRALATSVIRHRVHSLLQNFIDFRAFLQAMRDSNAVVSGSAVLLLLTDAVFEPSDLDVYLHHEHVSVFLAFLAKHGYEKVSFRATDEKTYGQEFISTVYRYERVVRGAAAPTTFNVIVTSANPLLAILNFDITNVINALTVHGIIVFYPTITFDNKFVINRLPLSIARHTKYQERGYREITIDELSDKQKHLLKACRHVHDQHTLFVPLHDGFDRDIWFEEGMENVYWTMRNDEFGFPRPSFILDGNTRRGIVGVELL</sequence>
<evidence type="ECO:0000313" key="1">
    <source>
        <dbReference type="EMBL" id="KAJ3562871.1"/>
    </source>
</evidence>
<proteinExistence type="predicted"/>
<dbReference type="EMBL" id="JANIEX010000821">
    <property type="protein sequence ID" value="KAJ3562871.1"/>
    <property type="molecule type" value="Genomic_DNA"/>
</dbReference>
<evidence type="ECO:0008006" key="3">
    <source>
        <dbReference type="Google" id="ProtNLM"/>
    </source>
</evidence>
<reference evidence="1" key="1">
    <citation type="submission" date="2022-07" db="EMBL/GenBank/DDBJ databases">
        <title>Genome Sequence of Leucocoprinus birnbaumii.</title>
        <authorList>
            <person name="Buettner E."/>
        </authorList>
    </citation>
    <scope>NUCLEOTIDE SEQUENCE</scope>
    <source>
        <strain evidence="1">VT141</strain>
    </source>
</reference>
<name>A0AAD5YNB1_9AGAR</name>
<accession>A0AAD5YNB1</accession>
<protein>
    <recommendedName>
        <fullName evidence="3">F-box domain-containing protein</fullName>
    </recommendedName>
</protein>
<dbReference type="Proteomes" id="UP001213000">
    <property type="component" value="Unassembled WGS sequence"/>
</dbReference>
<keyword evidence="2" id="KW-1185">Reference proteome</keyword>